<feature type="compositionally biased region" description="Polar residues" evidence="5">
    <location>
        <begin position="356"/>
        <end position="371"/>
    </location>
</feature>
<evidence type="ECO:0000256" key="2">
    <source>
        <dbReference type="ARBA" id="ARBA00022771"/>
    </source>
</evidence>
<dbReference type="Proteomes" id="UP001314205">
    <property type="component" value="Unassembled WGS sequence"/>
</dbReference>
<evidence type="ECO:0000256" key="5">
    <source>
        <dbReference type="SAM" id="MobiDB-lite"/>
    </source>
</evidence>
<sequence length="484" mass="53436">MGEKVEVQPESLLNLEDLLQCPVCYEIPTGQIFQCNEGHHVCGRCKARLDVCPVCRALFFGTRNYAMEELIANFRKLRAFKLGGKLTTGSGSSESSTPARDAGSGEAENDTGEEEENNLNVPNQITLRAPQACKGLFRCLCCKNGNAERLPSARLLNHLRYYHSHDLIEGQSENGEYLQAWQLSTVPGRIVTAVRVSDMGIFFLVIEIGYDCIYAWLTMAASPWVANEFCYTVTLSGNDREAIFSDSVWSVRSCEGSLKKRGHCLIVLGADARAFTTPVSISGKLSLRRTPADQLAQQTQPRAVMRVANRGNNRENELQDLRYNVERLSRVFATLETNAHVRAEDETRVRMDNAPPSINHTSSNDQNATTATSSESQVQSVNNSTTNESQPLSRNARKRMRQRLRAALNATQPPEASASAPSQTNGLSQSQNSNTQTNSIHLQLTPNSPPVAVPQSASEPSTSTGHSQNGTQARTNKKKRRHRR</sequence>
<feature type="compositionally biased region" description="Low complexity" evidence="5">
    <location>
        <begin position="86"/>
        <end position="97"/>
    </location>
</feature>
<keyword evidence="3" id="KW-0862">Zinc</keyword>
<evidence type="ECO:0000259" key="6">
    <source>
        <dbReference type="PROSITE" id="PS50089"/>
    </source>
</evidence>
<feature type="compositionally biased region" description="Low complexity" evidence="5">
    <location>
        <begin position="372"/>
        <end position="385"/>
    </location>
</feature>
<comment type="caution">
    <text evidence="7">The sequence shown here is derived from an EMBL/GenBank/DDBJ whole genome shotgun (WGS) entry which is preliminary data.</text>
</comment>
<feature type="region of interest" description="Disordered" evidence="5">
    <location>
        <begin position="86"/>
        <end position="121"/>
    </location>
</feature>
<dbReference type="EMBL" id="CAVLGL010000115">
    <property type="protein sequence ID" value="CAK1599777.1"/>
    <property type="molecule type" value="Genomic_DNA"/>
</dbReference>
<dbReference type="GO" id="GO:0043161">
    <property type="term" value="P:proteasome-mediated ubiquitin-dependent protein catabolic process"/>
    <property type="evidence" value="ECO:0007669"/>
    <property type="project" value="TreeGrafter"/>
</dbReference>
<reference evidence="7 8" key="1">
    <citation type="submission" date="2023-11" db="EMBL/GenBank/DDBJ databases">
        <authorList>
            <person name="Hedman E."/>
            <person name="Englund M."/>
            <person name="Stromberg M."/>
            <person name="Nyberg Akerstrom W."/>
            <person name="Nylinder S."/>
            <person name="Jareborg N."/>
            <person name="Kallberg Y."/>
            <person name="Kronander E."/>
        </authorList>
    </citation>
    <scope>NUCLEOTIDE SEQUENCE [LARGE SCALE GENOMIC DNA]</scope>
</reference>
<dbReference type="Pfam" id="PF21362">
    <property type="entry name" value="Sina_RING"/>
    <property type="match status" value="1"/>
</dbReference>
<feature type="compositionally biased region" description="Polar residues" evidence="5">
    <location>
        <begin position="455"/>
        <end position="474"/>
    </location>
</feature>
<feature type="domain" description="RING-type" evidence="6">
    <location>
        <begin position="21"/>
        <end position="56"/>
    </location>
</feature>
<evidence type="ECO:0000256" key="3">
    <source>
        <dbReference type="ARBA" id="ARBA00022833"/>
    </source>
</evidence>
<dbReference type="InterPro" id="IPR013083">
    <property type="entry name" value="Znf_RING/FYVE/PHD"/>
</dbReference>
<evidence type="ECO:0000256" key="1">
    <source>
        <dbReference type="ARBA" id="ARBA00022723"/>
    </source>
</evidence>
<dbReference type="Gene3D" id="3.30.40.10">
    <property type="entry name" value="Zinc/RING finger domain, C3HC4 (zinc finger)"/>
    <property type="match status" value="1"/>
</dbReference>
<dbReference type="SUPFAM" id="SSF57850">
    <property type="entry name" value="RING/U-box"/>
    <property type="match status" value="1"/>
</dbReference>
<dbReference type="PANTHER" id="PTHR45877">
    <property type="entry name" value="E3 UBIQUITIN-PROTEIN LIGASE SIAH2"/>
    <property type="match status" value="1"/>
</dbReference>
<name>A0AAV1M0D2_9NEOP</name>
<dbReference type="GO" id="GO:0005737">
    <property type="term" value="C:cytoplasm"/>
    <property type="evidence" value="ECO:0007669"/>
    <property type="project" value="TreeGrafter"/>
</dbReference>
<dbReference type="AlphaFoldDB" id="A0AAV1M0D2"/>
<dbReference type="GO" id="GO:0061630">
    <property type="term" value="F:ubiquitin protein ligase activity"/>
    <property type="evidence" value="ECO:0007669"/>
    <property type="project" value="TreeGrafter"/>
</dbReference>
<feature type="region of interest" description="Disordered" evidence="5">
    <location>
        <begin position="343"/>
        <end position="484"/>
    </location>
</feature>
<dbReference type="GO" id="GO:0008270">
    <property type="term" value="F:zinc ion binding"/>
    <property type="evidence" value="ECO:0007669"/>
    <property type="project" value="UniProtKB-KW"/>
</dbReference>
<dbReference type="CDD" id="cd16571">
    <property type="entry name" value="RING-HC_SIAHs"/>
    <property type="match status" value="1"/>
</dbReference>
<dbReference type="GO" id="GO:0031624">
    <property type="term" value="F:ubiquitin conjugating enzyme binding"/>
    <property type="evidence" value="ECO:0007669"/>
    <property type="project" value="TreeGrafter"/>
</dbReference>
<keyword evidence="1" id="KW-0479">Metal-binding</keyword>
<protein>
    <recommendedName>
        <fullName evidence="6">RING-type domain-containing protein</fullName>
    </recommendedName>
</protein>
<feature type="compositionally biased region" description="Basic residues" evidence="5">
    <location>
        <begin position="395"/>
        <end position="404"/>
    </location>
</feature>
<dbReference type="InterPro" id="IPR049548">
    <property type="entry name" value="Sina-like_RING"/>
</dbReference>
<gene>
    <name evidence="7" type="ORF">PARMNEM_LOCUS18621</name>
</gene>
<evidence type="ECO:0000313" key="8">
    <source>
        <dbReference type="Proteomes" id="UP001314205"/>
    </source>
</evidence>
<keyword evidence="2 4" id="KW-0863">Zinc-finger</keyword>
<organism evidence="7 8">
    <name type="scientific">Parnassius mnemosyne</name>
    <name type="common">clouded apollo</name>
    <dbReference type="NCBI Taxonomy" id="213953"/>
    <lineage>
        <taxon>Eukaryota</taxon>
        <taxon>Metazoa</taxon>
        <taxon>Ecdysozoa</taxon>
        <taxon>Arthropoda</taxon>
        <taxon>Hexapoda</taxon>
        <taxon>Insecta</taxon>
        <taxon>Pterygota</taxon>
        <taxon>Neoptera</taxon>
        <taxon>Endopterygota</taxon>
        <taxon>Lepidoptera</taxon>
        <taxon>Glossata</taxon>
        <taxon>Ditrysia</taxon>
        <taxon>Papilionoidea</taxon>
        <taxon>Papilionidae</taxon>
        <taxon>Parnassiinae</taxon>
        <taxon>Parnassini</taxon>
        <taxon>Parnassius</taxon>
        <taxon>Driopa</taxon>
    </lineage>
</organism>
<dbReference type="PROSITE" id="PS50089">
    <property type="entry name" value="ZF_RING_2"/>
    <property type="match status" value="1"/>
</dbReference>
<evidence type="ECO:0000256" key="4">
    <source>
        <dbReference type="PROSITE-ProRule" id="PRU00175"/>
    </source>
</evidence>
<feature type="compositionally biased region" description="Acidic residues" evidence="5">
    <location>
        <begin position="107"/>
        <end position="117"/>
    </location>
</feature>
<dbReference type="InterPro" id="IPR001841">
    <property type="entry name" value="Znf_RING"/>
</dbReference>
<feature type="compositionally biased region" description="Low complexity" evidence="5">
    <location>
        <begin position="422"/>
        <end position="439"/>
    </location>
</feature>
<feature type="compositionally biased region" description="Basic residues" evidence="5">
    <location>
        <begin position="475"/>
        <end position="484"/>
    </location>
</feature>
<accession>A0AAV1M0D2</accession>
<dbReference type="PANTHER" id="PTHR45877:SF2">
    <property type="entry name" value="E3 UBIQUITIN-PROTEIN LIGASE SINA-RELATED"/>
    <property type="match status" value="1"/>
</dbReference>
<proteinExistence type="predicted"/>
<evidence type="ECO:0000313" key="7">
    <source>
        <dbReference type="EMBL" id="CAK1599777.1"/>
    </source>
</evidence>
<dbReference type="InterPro" id="IPR004162">
    <property type="entry name" value="SINA-like_animal"/>
</dbReference>
<keyword evidence="8" id="KW-1185">Reference proteome</keyword>